<feature type="region of interest" description="Disordered" evidence="8">
    <location>
        <begin position="1"/>
        <end position="84"/>
    </location>
</feature>
<dbReference type="GO" id="GO:0035725">
    <property type="term" value="P:sodium ion transmembrane transport"/>
    <property type="evidence" value="ECO:0007669"/>
    <property type="project" value="TreeGrafter"/>
</dbReference>
<feature type="binding site" evidence="7">
    <location>
        <position position="195"/>
    </location>
    <ligand>
        <name>Na(+)</name>
        <dbReference type="ChEBI" id="CHEBI:29101"/>
        <label>1</label>
    </ligand>
</feature>
<dbReference type="AlphaFoldDB" id="A0AAN8FN01"/>
<keyword evidence="3 9" id="KW-0812">Transmembrane</keyword>
<keyword evidence="11" id="KW-1185">Reference proteome</keyword>
<comment type="subcellular location">
    <subcellularLocation>
        <location evidence="1">Membrane</location>
        <topology evidence="1">Multi-pass membrane protein</topology>
    </subcellularLocation>
</comment>
<evidence type="ECO:0000313" key="11">
    <source>
        <dbReference type="Proteomes" id="UP001331761"/>
    </source>
</evidence>
<evidence type="ECO:0000256" key="5">
    <source>
        <dbReference type="ARBA" id="ARBA00022989"/>
    </source>
</evidence>
<dbReference type="PANTHER" id="PTHR11616:SF240">
    <property type="entry name" value="BLOATED TUBULES, ISOFORM B-RELATED"/>
    <property type="match status" value="1"/>
</dbReference>
<evidence type="ECO:0000256" key="3">
    <source>
        <dbReference type="ARBA" id="ARBA00022692"/>
    </source>
</evidence>
<evidence type="ECO:0000256" key="2">
    <source>
        <dbReference type="ARBA" id="ARBA00022448"/>
    </source>
</evidence>
<keyword evidence="5 9" id="KW-1133">Transmembrane helix</keyword>
<dbReference type="EMBL" id="WIXE01004307">
    <property type="protein sequence ID" value="KAK5983166.1"/>
    <property type="molecule type" value="Genomic_DNA"/>
</dbReference>
<keyword evidence="7" id="KW-0915">Sodium</keyword>
<keyword evidence="2" id="KW-0813">Transport</keyword>
<dbReference type="GO" id="GO:0006865">
    <property type="term" value="P:amino acid transport"/>
    <property type="evidence" value="ECO:0007669"/>
    <property type="project" value="TreeGrafter"/>
</dbReference>
<feature type="compositionally biased region" description="Polar residues" evidence="8">
    <location>
        <begin position="67"/>
        <end position="81"/>
    </location>
</feature>
<feature type="transmembrane region" description="Helical" evidence="9">
    <location>
        <begin position="248"/>
        <end position="271"/>
    </location>
</feature>
<gene>
    <name evidence="10" type="ORF">GCK32_015856</name>
</gene>
<dbReference type="PANTHER" id="PTHR11616">
    <property type="entry name" value="SODIUM/CHLORIDE DEPENDENT TRANSPORTER"/>
    <property type="match status" value="1"/>
</dbReference>
<evidence type="ECO:0000256" key="9">
    <source>
        <dbReference type="SAM" id="Phobius"/>
    </source>
</evidence>
<dbReference type="GO" id="GO:0046872">
    <property type="term" value="F:metal ion binding"/>
    <property type="evidence" value="ECO:0007669"/>
    <property type="project" value="UniProtKB-KW"/>
</dbReference>
<protein>
    <recommendedName>
        <fullName evidence="12">Transmembrane protein</fullName>
    </recommendedName>
</protein>
<accession>A0AAN8FN01</accession>
<dbReference type="InterPro" id="IPR000175">
    <property type="entry name" value="Na/ntran_symport"/>
</dbReference>
<dbReference type="Proteomes" id="UP001331761">
    <property type="component" value="Unassembled WGS sequence"/>
</dbReference>
<evidence type="ECO:0008006" key="12">
    <source>
        <dbReference type="Google" id="ProtNLM"/>
    </source>
</evidence>
<dbReference type="InterPro" id="IPR037272">
    <property type="entry name" value="SNS_sf"/>
</dbReference>
<evidence type="ECO:0000313" key="10">
    <source>
        <dbReference type="EMBL" id="KAK5983166.1"/>
    </source>
</evidence>
<evidence type="ECO:0000256" key="8">
    <source>
        <dbReference type="SAM" id="MobiDB-lite"/>
    </source>
</evidence>
<reference evidence="10 11" key="1">
    <citation type="submission" date="2019-10" db="EMBL/GenBank/DDBJ databases">
        <title>Assembly and Annotation for the nematode Trichostrongylus colubriformis.</title>
        <authorList>
            <person name="Martin J."/>
        </authorList>
    </citation>
    <scope>NUCLEOTIDE SEQUENCE [LARGE SCALE GENOMIC DNA]</scope>
    <source>
        <strain evidence="10">G859</strain>
        <tissue evidence="10">Whole worm</tissue>
    </source>
</reference>
<feature type="compositionally biased region" description="Low complexity" evidence="8">
    <location>
        <begin position="28"/>
        <end position="66"/>
    </location>
</feature>
<keyword evidence="6 9" id="KW-0472">Membrane</keyword>
<dbReference type="PROSITE" id="PS50267">
    <property type="entry name" value="NA_NEUROTRAN_SYMP_3"/>
    <property type="match status" value="1"/>
</dbReference>
<evidence type="ECO:0000256" key="1">
    <source>
        <dbReference type="ARBA" id="ARBA00004141"/>
    </source>
</evidence>
<dbReference type="SUPFAM" id="SSF161070">
    <property type="entry name" value="SNF-like"/>
    <property type="match status" value="1"/>
</dbReference>
<feature type="compositionally biased region" description="Low complexity" evidence="8">
    <location>
        <begin position="11"/>
        <end position="21"/>
    </location>
</feature>
<keyword evidence="7" id="KW-0479">Metal-binding</keyword>
<sequence>HAHSRPRSKPSKPGSKPSSGHQSKESRTQSSRQSRPQLSRQSRPQSSRQSRPQSPRQSKPQTSKKSIPQSTLQSPIQSTQIEIDREDESKFVKLSEIEQDYQKSRYFPELWRRIIGKVFSRQATADPDLQSIFPRALEEAAKEKRQEILQYFLRENVTRPKQWWDKLHEESNREISGAQVKDWLWFCCLVTTDVNFLYFQGEFVKHGGAYFLLVYLLMIYFIVFPVLHLEIFVGQLCQAGVCKTFSMYGRLFIGFGVVIFLMGCLRSAFFVQRSYLVSVHMWNIMRSAESVASCQRPEFKREYENGSQSFINST</sequence>
<evidence type="ECO:0000256" key="7">
    <source>
        <dbReference type="PIRSR" id="PIRSR600175-1"/>
    </source>
</evidence>
<organism evidence="10 11">
    <name type="scientific">Trichostrongylus colubriformis</name>
    <name type="common">Black scour worm</name>
    <dbReference type="NCBI Taxonomy" id="6319"/>
    <lineage>
        <taxon>Eukaryota</taxon>
        <taxon>Metazoa</taxon>
        <taxon>Ecdysozoa</taxon>
        <taxon>Nematoda</taxon>
        <taxon>Chromadorea</taxon>
        <taxon>Rhabditida</taxon>
        <taxon>Rhabditina</taxon>
        <taxon>Rhabditomorpha</taxon>
        <taxon>Strongyloidea</taxon>
        <taxon>Trichostrongylidae</taxon>
        <taxon>Trichostrongylus</taxon>
    </lineage>
</organism>
<name>A0AAN8FN01_TRICO</name>
<evidence type="ECO:0000256" key="4">
    <source>
        <dbReference type="ARBA" id="ARBA00022847"/>
    </source>
</evidence>
<comment type="caution">
    <text evidence="10">The sequence shown here is derived from an EMBL/GenBank/DDBJ whole genome shotgun (WGS) entry which is preliminary data.</text>
</comment>
<evidence type="ECO:0000256" key="6">
    <source>
        <dbReference type="ARBA" id="ARBA00023136"/>
    </source>
</evidence>
<dbReference type="GO" id="GO:0015293">
    <property type="term" value="F:symporter activity"/>
    <property type="evidence" value="ECO:0007669"/>
    <property type="project" value="UniProtKB-KW"/>
</dbReference>
<feature type="compositionally biased region" description="Basic residues" evidence="8">
    <location>
        <begin position="1"/>
        <end position="10"/>
    </location>
</feature>
<proteinExistence type="predicted"/>
<feature type="non-terminal residue" evidence="10">
    <location>
        <position position="1"/>
    </location>
</feature>
<feature type="transmembrane region" description="Helical" evidence="9">
    <location>
        <begin position="207"/>
        <end position="227"/>
    </location>
</feature>
<dbReference type="GO" id="GO:0005886">
    <property type="term" value="C:plasma membrane"/>
    <property type="evidence" value="ECO:0007669"/>
    <property type="project" value="TreeGrafter"/>
</dbReference>
<keyword evidence="4" id="KW-0769">Symport</keyword>